<comment type="caution">
    <text evidence="1">The sequence shown here is derived from an EMBL/GenBank/DDBJ whole genome shotgun (WGS) entry which is preliminary data.</text>
</comment>
<organism evidence="1 2">
    <name type="scientific">Hexamita inflata</name>
    <dbReference type="NCBI Taxonomy" id="28002"/>
    <lineage>
        <taxon>Eukaryota</taxon>
        <taxon>Metamonada</taxon>
        <taxon>Diplomonadida</taxon>
        <taxon>Hexamitidae</taxon>
        <taxon>Hexamitinae</taxon>
        <taxon>Hexamita</taxon>
    </lineage>
</organism>
<sequence>MSFIIIDEQDQSLEIQWSDDENVIPINTHELQDSYNYINIKGATYNLFGLYDIINKTQSLEIANCTVDLSKMTRRFDCISFTNCKCLNYFSNECSTSTLSLIDTSIQISQLLKLQIGYLRYEYQSMDRTDFYNFNLLQCNLDSLILTKQSINLSQLKGKWNEIIFENCILSGSIDNKLLIVAKADIIIVEQNYQNCFDSLQSLQCKEFSVSIQSSNNNQEIDLGYMSNNQKQKLRMNLCIEHKTCDLNDVKDIWESILFLNCVLRGTPSCVLNNTIIEAQFDEKRLMIDRDVYLEILKVNFIKIQLCKPLQLRIHNCPIDLSMLVGYWNSISFVFCTCYNTSQIIPGSIRAQQLFINGMSTEICNYVDANIIQLVETTNQINYSGGPSKCFFELGRRMKFII</sequence>
<protein>
    <submittedName>
        <fullName evidence="1">Hypothetical_protein</fullName>
    </submittedName>
</protein>
<gene>
    <name evidence="1" type="ORF">HINF_LOCUS15359</name>
</gene>
<keyword evidence="2" id="KW-1185">Reference proteome</keyword>
<accession>A0ABP1HUU9</accession>
<name>A0ABP1HUU9_9EUKA</name>
<evidence type="ECO:0000313" key="1">
    <source>
        <dbReference type="EMBL" id="CAL5997673.1"/>
    </source>
</evidence>
<reference evidence="1 2" key="1">
    <citation type="submission" date="2024-07" db="EMBL/GenBank/DDBJ databases">
        <authorList>
            <person name="Akdeniz Z."/>
        </authorList>
    </citation>
    <scope>NUCLEOTIDE SEQUENCE [LARGE SCALE GENOMIC DNA]</scope>
</reference>
<dbReference type="Proteomes" id="UP001642409">
    <property type="component" value="Unassembled WGS sequence"/>
</dbReference>
<proteinExistence type="predicted"/>
<dbReference type="EMBL" id="CAXDID020000037">
    <property type="protein sequence ID" value="CAL5997673.1"/>
    <property type="molecule type" value="Genomic_DNA"/>
</dbReference>
<evidence type="ECO:0000313" key="2">
    <source>
        <dbReference type="Proteomes" id="UP001642409"/>
    </source>
</evidence>